<dbReference type="OrthoDB" id="289416at2759"/>
<feature type="non-terminal residue" evidence="3">
    <location>
        <position position="1"/>
    </location>
</feature>
<feature type="coiled-coil region" evidence="1">
    <location>
        <begin position="88"/>
        <end position="140"/>
    </location>
</feature>
<keyword evidence="1" id="KW-0175">Coiled coil</keyword>
<keyword evidence="4" id="KW-1185">Reference proteome</keyword>
<evidence type="ECO:0000256" key="2">
    <source>
        <dbReference type="SAM" id="MobiDB-lite"/>
    </source>
</evidence>
<dbReference type="InterPro" id="IPR038800">
    <property type="entry name" value="CCDC17"/>
</dbReference>
<sequence>PHMTEADAALASQLEAMKRRRRELRELREAEEAQILRSLRDINGRRAASEMAMAEATAVAASPRAASRASEASLPAGSDARDYNARRLERQRAKEPQLRSDLQALQRRRQVLEQQRLALNRRLEELATGEKARVAELADRIDRRQADSARGLRRQMELAARREEKVDDVDRANRAVQDALAGAELSRQPSTSYHAESILNEISSLRQFYIANGGADAQTLKRMTDMMNEALELERIKNDRQPWRREKEEAQKRRQAALLDAENRRLYEDLQALQERNREVMRAFANTEAADAAPSARSFGGFGGPAGGTGGFGAATAQFGNPPPAAAAATPRQLPEFQPWRQAPQPIGRRSKNGRAGRQAPATPTGDSASEAGGGGAAAAAHPAATAAAAAASSAAAPSVKKTPPDLPVPEEPVYKDVKFYQPVVQPPLELRQDPLAPTFYDPSQGFILYMDFITGLDVHVNAVRLIMSLHAGNQELGEPAVHPLVRTEDIRGEAVDSGVTHALLAHKQPVPRASPLPGMGAVLELQCRETSSRHLFSRAWTRLGLFDSERRLVSGRFKLPLRILPIKPDAGPAQLNSVPQWGNAILHVRVANARDGPAQDAFIPQPSNTNLYSFPSAHGRQAGDPRSLLLTQAAPGTTGVGHGSGLTGAAAAIAAAAPSAPSPPVSQRSTPTAERDDKSDVIGADDDLEAELEELQDTDDLTQAERILGFQVDRVKHAEPGTAKLRLSAYYASDGQVVSASNSPVTASTSAVRSNFKSSYHVFGQQEAVFYDVDFSVDMVLILRFYLQPQETVIRSKLEQGGGGGGGGEDFDPDNPLVVKPPTVALSDDNVVAWAAMPLVVPRVNRTSLHGRYADSRYDLRMVRVNKGTHELPLFEPPVIDPQRVAFEHGWVPVGYRPYGRASVRLHIFHPYQRARSLTPSDDSDEGQEDNPPPLSWIPLERRRPPLDPFHASDGFDLYLDGCRFLPDTVTITKIRSRLLTRRYQAIGNEISCMASLDSDIYNPEFDHRQEIREPDLPPSATLLMKLYTIDRFSKKLVLVGFSALNIFLDIGTEKQPQTDATGVQVALNEGCHQLRIYREGPSGKEPLTEDLMRRRRLRPVMGATVLVRLYKAPVGHDGKPLSQQQVPEYDWRRLGLQKPKPYYSDRVYYSLTCKPSIGESKILHAHSRRPKTTVREIMSEIAGRKLETVKESELFVANVLTKQFDMKYKPLNVNYLSQYVPHHGFKLIVDGCVNLPWHNFTLAHFCLNPPGAFYLGRPHAAYDKPAFTDNLDLTSTNKSPIFNMDWHHFRNRTYHRNMTVVIHLQEISVTATKQGYQYSLLDQAWTAMQVFENGFVYTDTYQLPLFIGSPSQGLLQQLTRMRLVDFMQAGVSQGYLNLINGASVLVKLCDGRREEELTAVTDDELIVINQDFIPENLQANYKQEVQGTILKDMIPPGKEVASFVEMMVKKFKSLVYNLYEADIYDQ</sequence>
<feature type="region of interest" description="Disordered" evidence="2">
    <location>
        <begin position="598"/>
        <end position="624"/>
    </location>
</feature>
<reference evidence="3 4" key="1">
    <citation type="submission" date="2017-06" db="EMBL/GenBank/DDBJ databases">
        <title>A platform for efficient transgenesis in Macrostomum lignano, a flatworm model organism for stem cell research.</title>
        <authorList>
            <person name="Berezikov E."/>
        </authorList>
    </citation>
    <scope>NUCLEOTIDE SEQUENCE [LARGE SCALE GENOMIC DNA]</scope>
    <source>
        <strain evidence="3">DV1</strain>
        <tissue evidence="3">Whole organism</tissue>
    </source>
</reference>
<comment type="caution">
    <text evidence="3">The sequence shown here is derived from an EMBL/GenBank/DDBJ whole genome shotgun (WGS) entry which is preliminary data.</text>
</comment>
<feature type="region of interest" description="Disordered" evidence="2">
    <location>
        <begin position="55"/>
        <end position="82"/>
    </location>
</feature>
<evidence type="ECO:0000313" key="4">
    <source>
        <dbReference type="Proteomes" id="UP000215902"/>
    </source>
</evidence>
<feature type="region of interest" description="Disordered" evidence="2">
    <location>
        <begin position="918"/>
        <end position="943"/>
    </location>
</feature>
<dbReference type="EMBL" id="NIVC01003115">
    <property type="protein sequence ID" value="PAA53186.1"/>
    <property type="molecule type" value="Genomic_DNA"/>
</dbReference>
<feature type="compositionally biased region" description="Low complexity" evidence="2">
    <location>
        <begin position="55"/>
        <end position="76"/>
    </location>
</feature>
<accession>A0A267DVG2</accession>
<feature type="coiled-coil region" evidence="1">
    <location>
        <begin position="233"/>
        <end position="290"/>
    </location>
</feature>
<feature type="region of interest" description="Disordered" evidence="2">
    <location>
        <begin position="655"/>
        <end position="681"/>
    </location>
</feature>
<gene>
    <name evidence="3" type="ORF">BOX15_Mlig013049g1</name>
</gene>
<name>A0A267DVG2_9PLAT</name>
<dbReference type="PANTHER" id="PTHR33820">
    <property type="entry name" value="COILED-COIL DOMAIN-CONTAINING PROTEIN 17"/>
    <property type="match status" value="1"/>
</dbReference>
<dbReference type="STRING" id="282301.A0A267DVG2"/>
<organism evidence="3 4">
    <name type="scientific">Macrostomum lignano</name>
    <dbReference type="NCBI Taxonomy" id="282301"/>
    <lineage>
        <taxon>Eukaryota</taxon>
        <taxon>Metazoa</taxon>
        <taxon>Spiralia</taxon>
        <taxon>Lophotrochozoa</taxon>
        <taxon>Platyhelminthes</taxon>
        <taxon>Rhabditophora</taxon>
        <taxon>Macrostomorpha</taxon>
        <taxon>Macrostomida</taxon>
        <taxon>Macrostomidae</taxon>
        <taxon>Macrostomum</taxon>
    </lineage>
</organism>
<dbReference type="PANTHER" id="PTHR33820:SF2">
    <property type="entry name" value="COILED-COIL DOMAIN-CONTAINING PROTEIN 17"/>
    <property type="match status" value="1"/>
</dbReference>
<evidence type="ECO:0000256" key="1">
    <source>
        <dbReference type="SAM" id="Coils"/>
    </source>
</evidence>
<proteinExistence type="predicted"/>
<dbReference type="Proteomes" id="UP000215902">
    <property type="component" value="Unassembled WGS sequence"/>
</dbReference>
<feature type="region of interest" description="Disordered" evidence="2">
    <location>
        <begin position="313"/>
        <end position="378"/>
    </location>
</feature>
<evidence type="ECO:0000313" key="3">
    <source>
        <dbReference type="EMBL" id="PAA53186.1"/>
    </source>
</evidence>
<protein>
    <submittedName>
        <fullName evidence="3">Uncharacterized protein</fullName>
    </submittedName>
</protein>